<feature type="coiled-coil region" evidence="7">
    <location>
        <begin position="143"/>
        <end position="170"/>
    </location>
</feature>
<dbReference type="GO" id="GO:0008270">
    <property type="term" value="F:zinc ion binding"/>
    <property type="evidence" value="ECO:0007669"/>
    <property type="project" value="UniProtKB-KW"/>
</dbReference>
<dbReference type="PANTHER" id="PTHR23080:SF133">
    <property type="entry name" value="SI:CH211-262I1.5-RELATED"/>
    <property type="match status" value="1"/>
</dbReference>
<dbReference type="EMBL" id="JAOPHQ010003180">
    <property type="protein sequence ID" value="KAK0143958.1"/>
    <property type="molecule type" value="Genomic_DNA"/>
</dbReference>
<sequence>MPKHCAYGLCNTDSRYPKTLEGGVEFLPFPKPKTKLDKCREWIKQCGRPHSQLNVSKITKNTCSKHFVNGRPTSEFPNPIAAHPVSGREHQGGCRRPPQKRIRCDQPETNISISTEEHTSQQSDNDTGKFKPLSRDLGNQEEVRTLREALTAHEQEIISLRVKLEAKDRELHLHNQLQYNKLNPESLNTSHVPDYFQYCTCFTYDQFNILCDFFSIPSDPNAPQTHIPLAYKHVDNEISKLTLRSQLLLTLMKLRQNLDHKDLAFRFQIRLQSVSTLINSWVDYMFDSLGKLSVWPHRDIISEHMPAKFKEQFPNTFAILDGTELKIEKPRSLSYSTYKSTNTLKSLVACDPRGAVIYVSTLFTGSISDKEIFNRCNIIDILKGCVQCGYLNVGDGLMVDKGFLIEKEVEEIGLKLNIPPFARANRQMPHADVDMTKKIAKHRVHVERAIAKIKKFKIVSGRIPITQLSNINQIWYVVSMLSNFQPHIIKY</sequence>
<dbReference type="PROSITE" id="PS50950">
    <property type="entry name" value="ZF_THAP"/>
    <property type="match status" value="1"/>
</dbReference>
<dbReference type="InterPro" id="IPR027805">
    <property type="entry name" value="Transposase_HTH_dom"/>
</dbReference>
<dbReference type="AlphaFoldDB" id="A0AA47P105"/>
<dbReference type="Pfam" id="PF13613">
    <property type="entry name" value="HTH_Tnp_4"/>
    <property type="match status" value="1"/>
</dbReference>
<gene>
    <name evidence="10" type="ORF">N1851_017707</name>
</gene>
<comment type="caution">
    <text evidence="10">The sequence shown here is derived from an EMBL/GenBank/DDBJ whole genome shotgun (WGS) entry which is preliminary data.</text>
</comment>
<evidence type="ECO:0000256" key="5">
    <source>
        <dbReference type="ARBA" id="ARBA00023125"/>
    </source>
</evidence>
<protein>
    <recommendedName>
        <fullName evidence="9">THAP-type domain-containing protein</fullName>
    </recommendedName>
</protein>
<keyword evidence="5 6" id="KW-0238">DNA-binding</keyword>
<evidence type="ECO:0000313" key="11">
    <source>
        <dbReference type="Proteomes" id="UP001174136"/>
    </source>
</evidence>
<feature type="region of interest" description="Disordered" evidence="8">
    <location>
        <begin position="83"/>
        <end position="138"/>
    </location>
</feature>
<feature type="compositionally biased region" description="Polar residues" evidence="8">
    <location>
        <begin position="107"/>
        <end position="125"/>
    </location>
</feature>
<evidence type="ECO:0000313" key="10">
    <source>
        <dbReference type="EMBL" id="KAK0143958.1"/>
    </source>
</evidence>
<dbReference type="InterPro" id="IPR006612">
    <property type="entry name" value="THAP_Znf"/>
</dbReference>
<keyword evidence="11" id="KW-1185">Reference proteome</keyword>
<evidence type="ECO:0000256" key="7">
    <source>
        <dbReference type="SAM" id="Coils"/>
    </source>
</evidence>
<keyword evidence="2" id="KW-0479">Metal-binding</keyword>
<evidence type="ECO:0000256" key="6">
    <source>
        <dbReference type="PROSITE-ProRule" id="PRU00309"/>
    </source>
</evidence>
<keyword evidence="3 6" id="KW-0863">Zinc-finger</keyword>
<accession>A0AA47P105</accession>
<evidence type="ECO:0000256" key="3">
    <source>
        <dbReference type="ARBA" id="ARBA00022771"/>
    </source>
</evidence>
<comment type="cofactor">
    <cofactor evidence="1">
        <name>a divalent metal cation</name>
        <dbReference type="ChEBI" id="CHEBI:60240"/>
    </cofactor>
</comment>
<dbReference type="SUPFAM" id="SSF57716">
    <property type="entry name" value="Glucocorticoid receptor-like (DNA-binding domain)"/>
    <property type="match status" value="1"/>
</dbReference>
<proteinExistence type="predicted"/>
<evidence type="ECO:0000259" key="9">
    <source>
        <dbReference type="PROSITE" id="PS50950"/>
    </source>
</evidence>
<dbReference type="PANTHER" id="PTHR23080">
    <property type="entry name" value="THAP DOMAIN PROTEIN"/>
    <property type="match status" value="1"/>
</dbReference>
<evidence type="ECO:0000256" key="1">
    <source>
        <dbReference type="ARBA" id="ARBA00001968"/>
    </source>
</evidence>
<keyword evidence="7" id="KW-0175">Coiled coil</keyword>
<dbReference type="InterPro" id="IPR027806">
    <property type="entry name" value="HARBI1_dom"/>
</dbReference>
<evidence type="ECO:0000256" key="2">
    <source>
        <dbReference type="ARBA" id="ARBA00022723"/>
    </source>
</evidence>
<keyword evidence="4" id="KW-0862">Zinc</keyword>
<feature type="domain" description="THAP-type" evidence="9">
    <location>
        <begin position="1"/>
        <end position="82"/>
    </location>
</feature>
<organism evidence="10 11">
    <name type="scientific">Merluccius polli</name>
    <name type="common">Benguela hake</name>
    <name type="synonym">Merluccius cadenati</name>
    <dbReference type="NCBI Taxonomy" id="89951"/>
    <lineage>
        <taxon>Eukaryota</taxon>
        <taxon>Metazoa</taxon>
        <taxon>Chordata</taxon>
        <taxon>Craniata</taxon>
        <taxon>Vertebrata</taxon>
        <taxon>Euteleostomi</taxon>
        <taxon>Actinopterygii</taxon>
        <taxon>Neopterygii</taxon>
        <taxon>Teleostei</taxon>
        <taxon>Neoteleostei</taxon>
        <taxon>Acanthomorphata</taxon>
        <taxon>Zeiogadaria</taxon>
        <taxon>Gadariae</taxon>
        <taxon>Gadiformes</taxon>
        <taxon>Gadoidei</taxon>
        <taxon>Merlucciidae</taxon>
        <taxon>Merluccius</taxon>
    </lineage>
</organism>
<dbReference type="Pfam" id="PF13359">
    <property type="entry name" value="DDE_Tnp_4"/>
    <property type="match status" value="1"/>
</dbReference>
<evidence type="ECO:0000256" key="4">
    <source>
        <dbReference type="ARBA" id="ARBA00022833"/>
    </source>
</evidence>
<dbReference type="Pfam" id="PF05485">
    <property type="entry name" value="THAP"/>
    <property type="match status" value="1"/>
</dbReference>
<dbReference type="Proteomes" id="UP001174136">
    <property type="component" value="Unassembled WGS sequence"/>
</dbReference>
<name>A0AA47P105_MERPO</name>
<dbReference type="GO" id="GO:0003677">
    <property type="term" value="F:DNA binding"/>
    <property type="evidence" value="ECO:0007669"/>
    <property type="project" value="UniProtKB-UniRule"/>
</dbReference>
<reference evidence="10" key="1">
    <citation type="journal article" date="2023" name="Front. Mar. Sci.">
        <title>A new Merluccius polli reference genome to investigate the effects of global change in West African waters.</title>
        <authorList>
            <person name="Mateo J.L."/>
            <person name="Blanco-Fernandez C."/>
            <person name="Garcia-Vazquez E."/>
            <person name="Machado-Schiaffino G."/>
        </authorList>
    </citation>
    <scope>NUCLEOTIDE SEQUENCE</scope>
    <source>
        <strain evidence="10">C29</strain>
        <tissue evidence="10">Fin</tissue>
    </source>
</reference>
<evidence type="ECO:0000256" key="8">
    <source>
        <dbReference type="SAM" id="MobiDB-lite"/>
    </source>
</evidence>